<protein>
    <submittedName>
        <fullName evidence="2">Porin</fullName>
    </submittedName>
</protein>
<feature type="chain" id="PRO_5037746457" evidence="1">
    <location>
        <begin position="31"/>
        <end position="451"/>
    </location>
</feature>
<gene>
    <name evidence="2" type="ORF">G7Y82_05110</name>
</gene>
<reference evidence="2" key="1">
    <citation type="submission" date="2020-03" db="EMBL/GenBank/DDBJ databases">
        <title>Solimonas marina sp. nov., isolated from deep seawater of the Pacific Ocean.</title>
        <authorList>
            <person name="Liu X."/>
            <person name="Lai Q."/>
            <person name="Sun F."/>
            <person name="Gai Y."/>
            <person name="Li G."/>
            <person name="Shao Z."/>
        </authorList>
    </citation>
    <scope>NUCLEOTIDE SEQUENCE</scope>
    <source>
        <strain evidence="2">C16B3</strain>
    </source>
</reference>
<dbReference type="Gene3D" id="2.40.160.10">
    <property type="entry name" value="Porin"/>
    <property type="match status" value="1"/>
</dbReference>
<accession>A0A969W782</accession>
<keyword evidence="1" id="KW-0732">Signal</keyword>
<dbReference type="Pfam" id="PF07396">
    <property type="entry name" value="Porin_O_P"/>
    <property type="match status" value="1"/>
</dbReference>
<dbReference type="Proteomes" id="UP000653472">
    <property type="component" value="Unassembled WGS sequence"/>
</dbReference>
<dbReference type="RefSeq" id="WP_168146929.1">
    <property type="nucleotide sequence ID" value="NZ_JAAVXB010000002.1"/>
</dbReference>
<evidence type="ECO:0000313" key="2">
    <source>
        <dbReference type="EMBL" id="NKF21687.1"/>
    </source>
</evidence>
<dbReference type="SUPFAM" id="SSF56935">
    <property type="entry name" value="Porins"/>
    <property type="match status" value="1"/>
</dbReference>
<evidence type="ECO:0000256" key="1">
    <source>
        <dbReference type="SAM" id="SignalP"/>
    </source>
</evidence>
<organism evidence="2 3">
    <name type="scientific">Solimonas marina</name>
    <dbReference type="NCBI Taxonomy" id="2714601"/>
    <lineage>
        <taxon>Bacteria</taxon>
        <taxon>Pseudomonadati</taxon>
        <taxon>Pseudomonadota</taxon>
        <taxon>Gammaproteobacteria</taxon>
        <taxon>Nevskiales</taxon>
        <taxon>Nevskiaceae</taxon>
        <taxon>Solimonas</taxon>
    </lineage>
</organism>
<dbReference type="InterPro" id="IPR010870">
    <property type="entry name" value="Porin_O/P"/>
</dbReference>
<dbReference type="InterPro" id="IPR023614">
    <property type="entry name" value="Porin_dom_sf"/>
</dbReference>
<evidence type="ECO:0000313" key="3">
    <source>
        <dbReference type="Proteomes" id="UP000653472"/>
    </source>
</evidence>
<comment type="caution">
    <text evidence="2">The sequence shown here is derived from an EMBL/GenBank/DDBJ whole genome shotgun (WGS) entry which is preliminary data.</text>
</comment>
<sequence length="451" mass="48205">MKRAFATRGTRTLFAAASGIAGLAPFAAHADEVSPAALDQRLRIVEQKLAEPSPPSAATVSAGPRGFTIASGDYQLSLHALAQVDGRFYVDDTDARFNDGFRLRRLRPTFDGSLGKLIGFRLTPEFAGDGSGSSASVVDAYIDLRFSPAASVRVGRQKGPLGLERLQSSTSLSFVERGYPTELVPNRDIGVALFGELLDRRVSYTVGLFNGTRDGRDVDGVDADGRHELEGRIFIEPFRSTPGVLQGLGFGIGASTGTQKSSSAGSSTLPQYRSPGQNTFFQYVATAQPDGTHTRWSPQAYWYYGSVGALAEYARSKQDVRNTPSGGSATTESFGNDGYELTLTYVLTGEKASYKGVGQPRHAVGADGWGAWEVAARYGALDVDNDVFRDGYANASSAASKASSIGVGINWYLTANAKLVLDYDHTRYDGGASSGDRQAEKAVFTRLQISY</sequence>
<keyword evidence="3" id="KW-1185">Reference proteome</keyword>
<feature type="signal peptide" evidence="1">
    <location>
        <begin position="1"/>
        <end position="30"/>
    </location>
</feature>
<proteinExistence type="predicted"/>
<name>A0A969W782_9GAMM</name>
<dbReference type="EMBL" id="JAAVXB010000002">
    <property type="protein sequence ID" value="NKF21687.1"/>
    <property type="molecule type" value="Genomic_DNA"/>
</dbReference>
<dbReference type="AlphaFoldDB" id="A0A969W782"/>